<evidence type="ECO:0000256" key="2">
    <source>
        <dbReference type="ARBA" id="ARBA00012052"/>
    </source>
</evidence>
<evidence type="ECO:0000256" key="7">
    <source>
        <dbReference type="ARBA" id="ARBA00022840"/>
    </source>
</evidence>
<keyword evidence="4 10" id="KW-0808">Transferase</keyword>
<dbReference type="HAMAP" id="MF_00061">
    <property type="entry name" value="IspE"/>
    <property type="match status" value="1"/>
</dbReference>
<name>A0A399R8T0_9PROT</name>
<comment type="similarity">
    <text evidence="1 10">Belongs to the GHMP kinase family. IspE subfamily.</text>
</comment>
<comment type="caution">
    <text evidence="13">The sequence shown here is derived from an EMBL/GenBank/DDBJ whole genome shotgun (WGS) entry which is preliminary data.</text>
</comment>
<dbReference type="AlphaFoldDB" id="A0A399R8T0"/>
<feature type="active site" evidence="10">
    <location>
        <position position="6"/>
    </location>
</feature>
<dbReference type="EC" id="2.7.1.148" evidence="2 10"/>
<evidence type="ECO:0000256" key="6">
    <source>
        <dbReference type="ARBA" id="ARBA00022777"/>
    </source>
</evidence>
<keyword evidence="5 10" id="KW-0547">Nucleotide-binding</keyword>
<keyword evidence="7 10" id="KW-0067">ATP-binding</keyword>
<dbReference type="InterPro" id="IPR020568">
    <property type="entry name" value="Ribosomal_Su5_D2-typ_SF"/>
</dbReference>
<protein>
    <recommendedName>
        <fullName evidence="3 10">4-diphosphocytidyl-2-C-methyl-D-erythritol kinase</fullName>
        <shortName evidence="10">CMK</shortName>
        <ecNumber evidence="2 10">2.7.1.148</ecNumber>
    </recommendedName>
    <alternativeName>
        <fullName evidence="9 10">4-(cytidine-5'-diphospho)-2-C-methyl-D-erythritol kinase</fullName>
    </alternativeName>
</protein>
<evidence type="ECO:0000256" key="10">
    <source>
        <dbReference type="HAMAP-Rule" id="MF_00061"/>
    </source>
</evidence>
<evidence type="ECO:0000259" key="11">
    <source>
        <dbReference type="Pfam" id="PF00288"/>
    </source>
</evidence>
<dbReference type="GO" id="GO:0005524">
    <property type="term" value="F:ATP binding"/>
    <property type="evidence" value="ECO:0007669"/>
    <property type="project" value="UniProtKB-UniRule"/>
</dbReference>
<evidence type="ECO:0000256" key="3">
    <source>
        <dbReference type="ARBA" id="ARBA00017473"/>
    </source>
</evidence>
<dbReference type="InterPro" id="IPR004424">
    <property type="entry name" value="IspE"/>
</dbReference>
<feature type="active site" evidence="10">
    <location>
        <position position="133"/>
    </location>
</feature>
<dbReference type="UniPathway" id="UPA00056">
    <property type="reaction ID" value="UER00094"/>
</dbReference>
<reference evidence="13 14" key="1">
    <citation type="submission" date="2018-08" db="EMBL/GenBank/DDBJ databases">
        <title>Henriciella mobilis sp. nov., isolated from seawater.</title>
        <authorList>
            <person name="Cheng H."/>
            <person name="Wu Y.-H."/>
            <person name="Xu X.-W."/>
            <person name="Guo L.-L."/>
        </authorList>
    </citation>
    <scope>NUCLEOTIDE SEQUENCE [LARGE SCALE GENOMIC DNA]</scope>
    <source>
        <strain evidence="13 14">CCUG66934</strain>
    </source>
</reference>
<feature type="binding site" evidence="10">
    <location>
        <begin position="93"/>
        <end position="103"/>
    </location>
    <ligand>
        <name>ATP</name>
        <dbReference type="ChEBI" id="CHEBI:30616"/>
    </ligand>
</feature>
<organism evidence="13 14">
    <name type="scientific">Henriciella barbarensis</name>
    <dbReference type="NCBI Taxonomy" id="86342"/>
    <lineage>
        <taxon>Bacteria</taxon>
        <taxon>Pseudomonadati</taxon>
        <taxon>Pseudomonadota</taxon>
        <taxon>Alphaproteobacteria</taxon>
        <taxon>Hyphomonadales</taxon>
        <taxon>Hyphomonadaceae</taxon>
        <taxon>Henriciella</taxon>
    </lineage>
</organism>
<dbReference type="NCBIfam" id="NF011202">
    <property type="entry name" value="PRK14608.1"/>
    <property type="match status" value="1"/>
</dbReference>
<evidence type="ECO:0000256" key="8">
    <source>
        <dbReference type="ARBA" id="ARBA00023229"/>
    </source>
</evidence>
<dbReference type="InterPro" id="IPR013750">
    <property type="entry name" value="GHMP_kinase_C_dom"/>
</dbReference>
<gene>
    <name evidence="10" type="primary">ispE</name>
    <name evidence="13" type="ORF">D1224_02040</name>
</gene>
<evidence type="ECO:0000256" key="5">
    <source>
        <dbReference type="ARBA" id="ARBA00022741"/>
    </source>
</evidence>
<dbReference type="InterPro" id="IPR014721">
    <property type="entry name" value="Ribsml_uS5_D2-typ_fold_subgr"/>
</dbReference>
<proteinExistence type="inferred from homology"/>
<dbReference type="Gene3D" id="3.30.70.890">
    <property type="entry name" value="GHMP kinase, C-terminal domain"/>
    <property type="match status" value="1"/>
</dbReference>
<keyword evidence="14" id="KW-1185">Reference proteome</keyword>
<comment type="function">
    <text evidence="10">Catalyzes the phosphorylation of the position 2 hydroxy group of 4-diphosphocytidyl-2C-methyl-D-erythritol.</text>
</comment>
<feature type="domain" description="GHMP kinase N-terminal" evidence="11">
    <location>
        <begin position="65"/>
        <end position="139"/>
    </location>
</feature>
<feature type="domain" description="GHMP kinase C-terminal" evidence="12">
    <location>
        <begin position="201"/>
        <end position="274"/>
    </location>
</feature>
<keyword evidence="6 10" id="KW-0418">Kinase</keyword>
<dbReference type="PANTHER" id="PTHR43527:SF2">
    <property type="entry name" value="4-DIPHOSPHOCYTIDYL-2-C-METHYL-D-ERYTHRITOL KINASE, CHLOROPLASTIC"/>
    <property type="match status" value="1"/>
</dbReference>
<evidence type="ECO:0000313" key="13">
    <source>
        <dbReference type="EMBL" id="RIJ25919.1"/>
    </source>
</evidence>
<dbReference type="Proteomes" id="UP000265431">
    <property type="component" value="Unassembled WGS sequence"/>
</dbReference>
<evidence type="ECO:0000256" key="1">
    <source>
        <dbReference type="ARBA" id="ARBA00009684"/>
    </source>
</evidence>
<dbReference type="OrthoDB" id="9809438at2"/>
<dbReference type="EMBL" id="QWGB01000004">
    <property type="protein sequence ID" value="RIJ25919.1"/>
    <property type="molecule type" value="Genomic_DNA"/>
</dbReference>
<evidence type="ECO:0000313" key="14">
    <source>
        <dbReference type="Proteomes" id="UP000265431"/>
    </source>
</evidence>
<dbReference type="InterPro" id="IPR036554">
    <property type="entry name" value="GHMP_kinase_C_sf"/>
</dbReference>
<dbReference type="Pfam" id="PF00288">
    <property type="entry name" value="GHMP_kinases_N"/>
    <property type="match status" value="1"/>
</dbReference>
<evidence type="ECO:0000256" key="4">
    <source>
        <dbReference type="ARBA" id="ARBA00022679"/>
    </source>
</evidence>
<keyword evidence="8 10" id="KW-0414">Isoprene biosynthesis</keyword>
<dbReference type="GO" id="GO:0050515">
    <property type="term" value="F:4-(cytidine 5'-diphospho)-2-C-methyl-D-erythritol kinase activity"/>
    <property type="evidence" value="ECO:0007669"/>
    <property type="project" value="UniProtKB-UniRule"/>
</dbReference>
<dbReference type="PANTHER" id="PTHR43527">
    <property type="entry name" value="4-DIPHOSPHOCYTIDYL-2-C-METHYL-D-ERYTHRITOL KINASE, CHLOROPLASTIC"/>
    <property type="match status" value="1"/>
</dbReference>
<dbReference type="Pfam" id="PF08544">
    <property type="entry name" value="GHMP_kinases_C"/>
    <property type="match status" value="1"/>
</dbReference>
<dbReference type="SUPFAM" id="SSF54211">
    <property type="entry name" value="Ribosomal protein S5 domain 2-like"/>
    <property type="match status" value="1"/>
</dbReference>
<evidence type="ECO:0000259" key="12">
    <source>
        <dbReference type="Pfam" id="PF08544"/>
    </source>
</evidence>
<dbReference type="GO" id="GO:0016114">
    <property type="term" value="P:terpenoid biosynthetic process"/>
    <property type="evidence" value="ECO:0007669"/>
    <property type="project" value="InterPro"/>
</dbReference>
<accession>A0A399R8T0</accession>
<dbReference type="Gene3D" id="3.30.230.10">
    <property type="match status" value="1"/>
</dbReference>
<comment type="catalytic activity">
    <reaction evidence="10">
        <text>4-CDP-2-C-methyl-D-erythritol + ATP = 4-CDP-2-C-methyl-D-erythritol 2-phosphate + ADP + H(+)</text>
        <dbReference type="Rhea" id="RHEA:18437"/>
        <dbReference type="ChEBI" id="CHEBI:15378"/>
        <dbReference type="ChEBI" id="CHEBI:30616"/>
        <dbReference type="ChEBI" id="CHEBI:57823"/>
        <dbReference type="ChEBI" id="CHEBI:57919"/>
        <dbReference type="ChEBI" id="CHEBI:456216"/>
        <dbReference type="EC" id="2.7.1.148"/>
    </reaction>
</comment>
<dbReference type="InterPro" id="IPR006204">
    <property type="entry name" value="GHMP_kinase_N_dom"/>
</dbReference>
<dbReference type="GO" id="GO:0019288">
    <property type="term" value="P:isopentenyl diphosphate biosynthetic process, methylerythritol 4-phosphate pathway"/>
    <property type="evidence" value="ECO:0007669"/>
    <property type="project" value="UniProtKB-UniRule"/>
</dbReference>
<dbReference type="PIRSF" id="PIRSF010376">
    <property type="entry name" value="IspE"/>
    <property type="match status" value="1"/>
</dbReference>
<dbReference type="SUPFAM" id="SSF55060">
    <property type="entry name" value="GHMP Kinase, C-terminal domain"/>
    <property type="match status" value="1"/>
</dbReference>
<evidence type="ECO:0000256" key="9">
    <source>
        <dbReference type="ARBA" id="ARBA00032554"/>
    </source>
</evidence>
<sequence length="286" mass="30164">MLAPAKINLLLHVGAVKENGRHPLDSLVMFAGPEASDRVEARRATSISLQIDGPFAVPDLANSDNLILKALSACAIRGLRVPPLAITLYKNIPVAGGLGGGSADAGAMLRQLVKLGTITDQIAWTLAASLGGDVPAAYISQACRMQGEGETVRRVNGLPDLPTLLVNPNIPCPTGPVFQTFDEQTGNPGLSPLDLPAFERPPEMIAWLRTHSRNDLEMPAIRLVPEIEGVLDAVRGLPGCALSRMSGSGASCFGLFETRADLVAAADTLKSLYPHWWVAPTLLKGG</sequence>
<comment type="pathway">
    <text evidence="10">Isoprenoid biosynthesis; isopentenyl diphosphate biosynthesis via DXP pathway; isopentenyl diphosphate from 1-deoxy-D-xylulose 5-phosphate: step 3/6.</text>
</comment>
<dbReference type="RefSeq" id="WP_119378269.1">
    <property type="nucleotide sequence ID" value="NZ_QWGB01000004.1"/>
</dbReference>